<feature type="compositionally biased region" description="Polar residues" evidence="8">
    <location>
        <begin position="380"/>
        <end position="396"/>
    </location>
</feature>
<dbReference type="GO" id="GO:0016020">
    <property type="term" value="C:membrane"/>
    <property type="evidence" value="ECO:0007669"/>
    <property type="project" value="UniProtKB-SubCell"/>
</dbReference>
<feature type="compositionally biased region" description="Low complexity" evidence="8">
    <location>
        <begin position="332"/>
        <end position="344"/>
    </location>
</feature>
<accession>A0A6A7B3S0</accession>
<sequence>MRIPLFRIWYSTTYTALLVLTIILLCVSPGDTIYQSIRTSEIQKLFVIGGVYVLTGIIVLLIYSTRIYTNRTVLAAIPKGYLPVEDGEVGKGVRRMVVRHLRRSAVVAWDSRPRDVRGEYGQIVEEGVDEEGIERQYSEEIKKEKTRDKKVKKKGHHHALDTTILHIDPKSPPWGRISHPGWASPSSPDLPNLQYWSVICELPNLIEAKAVSLAPSDPALEDTYQQYPANGPPLPDAQIVTLLQRPRAMGVREYLARLSSFGLINPPSLGPTFLAQYESARFSCDSLTEPDFRTIMAVFADILNGMTDLDPEVIEEARAQSIASDTRSLAPTESSLETSTTSTSHIPYRTPQLDRQRSVVSYSDDNDDRSSLSSSLRSSEQSPHSPNTLRTALSTQRPRESSGVYGTPRSRTPSRHSMYHAYSNPSLRSMGQGSETGSVLIYPVHRSQSTILSSEESLGGASLSSAGSGSIRLHPSPGVGELPYQYGYQINGG</sequence>
<comment type="similarity">
    <text evidence="2 7">Belongs to the DLT1 family.</text>
</comment>
<evidence type="ECO:0000256" key="2">
    <source>
        <dbReference type="ARBA" id="ARBA00005550"/>
    </source>
</evidence>
<evidence type="ECO:0000256" key="3">
    <source>
        <dbReference type="ARBA" id="ARBA00021353"/>
    </source>
</evidence>
<evidence type="ECO:0000256" key="4">
    <source>
        <dbReference type="ARBA" id="ARBA00022692"/>
    </source>
</evidence>
<feature type="compositionally biased region" description="Polar residues" evidence="8">
    <location>
        <begin position="321"/>
        <end position="331"/>
    </location>
</feature>
<keyword evidence="10" id="KW-1185">Reference proteome</keyword>
<dbReference type="AlphaFoldDB" id="A0A6A7B3S0"/>
<evidence type="ECO:0000256" key="6">
    <source>
        <dbReference type="ARBA" id="ARBA00023136"/>
    </source>
</evidence>
<dbReference type="OrthoDB" id="4096362at2759"/>
<keyword evidence="5 7" id="KW-1133">Transmembrane helix</keyword>
<comment type="function">
    <text evidence="1 7">Required for growth under high-pressure and low-temperature conditions.</text>
</comment>
<dbReference type="PANTHER" id="PTHR40021">
    <property type="entry name" value="DEFECT AT LOW TEMPERATURE PROTEIN 1"/>
    <property type="match status" value="1"/>
</dbReference>
<feature type="region of interest" description="Disordered" evidence="8">
    <location>
        <begin position="321"/>
        <end position="434"/>
    </location>
</feature>
<feature type="transmembrane region" description="Helical" evidence="7">
    <location>
        <begin position="12"/>
        <end position="33"/>
    </location>
</feature>
<evidence type="ECO:0000256" key="1">
    <source>
        <dbReference type="ARBA" id="ARBA00002489"/>
    </source>
</evidence>
<reference evidence="9" key="1">
    <citation type="submission" date="2020-01" db="EMBL/GenBank/DDBJ databases">
        <authorList>
            <consortium name="DOE Joint Genome Institute"/>
            <person name="Haridas S."/>
            <person name="Albert R."/>
            <person name="Binder M."/>
            <person name="Bloem J."/>
            <person name="Labutti K."/>
            <person name="Salamov A."/>
            <person name="Andreopoulos B."/>
            <person name="Baker S.E."/>
            <person name="Barry K."/>
            <person name="Bills G."/>
            <person name="Bluhm B.H."/>
            <person name="Cannon C."/>
            <person name="Castanera R."/>
            <person name="Culley D.E."/>
            <person name="Daum C."/>
            <person name="Ezra D."/>
            <person name="Gonzalez J.B."/>
            <person name="Henrissat B."/>
            <person name="Kuo A."/>
            <person name="Liang C."/>
            <person name="Lipzen A."/>
            <person name="Lutzoni F."/>
            <person name="Magnuson J."/>
            <person name="Mondo S."/>
            <person name="Nolan M."/>
            <person name="Ohm R."/>
            <person name="Pangilinan J."/>
            <person name="Park H.-J."/>
            <person name="Ramirez L."/>
            <person name="Alfaro M."/>
            <person name="Sun H."/>
            <person name="Tritt A."/>
            <person name="Yoshinaga Y."/>
            <person name="Zwiers L.-H."/>
            <person name="Turgeon B.G."/>
            <person name="Goodwin S.B."/>
            <person name="Spatafora J.W."/>
            <person name="Crous P.W."/>
            <person name="Grigoriev I.V."/>
        </authorList>
    </citation>
    <scope>NUCLEOTIDE SEQUENCE</scope>
    <source>
        <strain evidence="9">IPT5</strain>
    </source>
</reference>
<name>A0A6A7B3S0_9PLEO</name>
<protein>
    <recommendedName>
        <fullName evidence="3 7">Defect at low temperature protein 1</fullName>
    </recommendedName>
</protein>
<organism evidence="9 10">
    <name type="scientific">Plenodomus tracheiphilus IPT5</name>
    <dbReference type="NCBI Taxonomy" id="1408161"/>
    <lineage>
        <taxon>Eukaryota</taxon>
        <taxon>Fungi</taxon>
        <taxon>Dikarya</taxon>
        <taxon>Ascomycota</taxon>
        <taxon>Pezizomycotina</taxon>
        <taxon>Dothideomycetes</taxon>
        <taxon>Pleosporomycetidae</taxon>
        <taxon>Pleosporales</taxon>
        <taxon>Pleosporineae</taxon>
        <taxon>Leptosphaeriaceae</taxon>
        <taxon>Plenodomus</taxon>
    </lineage>
</organism>
<comment type="subcellular location">
    <subcellularLocation>
        <location evidence="7">Membrane</location>
        <topology evidence="7">Multi-pass membrane protein</topology>
    </subcellularLocation>
</comment>
<evidence type="ECO:0000256" key="8">
    <source>
        <dbReference type="SAM" id="MobiDB-lite"/>
    </source>
</evidence>
<evidence type="ECO:0000313" key="10">
    <source>
        <dbReference type="Proteomes" id="UP000799423"/>
    </source>
</evidence>
<keyword evidence="4 7" id="KW-0812">Transmembrane</keyword>
<evidence type="ECO:0000256" key="7">
    <source>
        <dbReference type="RuleBase" id="RU367100"/>
    </source>
</evidence>
<feature type="compositionally biased region" description="Polar residues" evidence="8">
    <location>
        <begin position="423"/>
        <end position="434"/>
    </location>
</feature>
<dbReference type="EMBL" id="MU006309">
    <property type="protein sequence ID" value="KAF2849972.1"/>
    <property type="molecule type" value="Genomic_DNA"/>
</dbReference>
<evidence type="ECO:0000256" key="5">
    <source>
        <dbReference type="ARBA" id="ARBA00022989"/>
    </source>
</evidence>
<dbReference type="PANTHER" id="PTHR40021:SF1">
    <property type="entry name" value="DEFECT AT LOW TEMPERATURE PROTEIN 1"/>
    <property type="match status" value="1"/>
</dbReference>
<feature type="transmembrane region" description="Helical" evidence="7">
    <location>
        <begin position="45"/>
        <end position="63"/>
    </location>
</feature>
<gene>
    <name evidence="7" type="primary">DLT1</name>
    <name evidence="9" type="ORF">T440DRAFT_398083</name>
</gene>
<keyword evidence="6 7" id="KW-0472">Membrane</keyword>
<proteinExistence type="inferred from homology"/>
<evidence type="ECO:0000313" key="9">
    <source>
        <dbReference type="EMBL" id="KAF2849972.1"/>
    </source>
</evidence>
<dbReference type="Proteomes" id="UP000799423">
    <property type="component" value="Unassembled WGS sequence"/>
</dbReference>
<dbReference type="InterPro" id="IPR038869">
    <property type="entry name" value="DLT1"/>
</dbReference>